<feature type="region of interest" description="Disordered" evidence="1">
    <location>
        <begin position="92"/>
        <end position="111"/>
    </location>
</feature>
<sequence length="619" mass="67816">MGNVSSTSTHESFAIDGPKTNIQMNPSERAELASVKAANVGHWLGQLDDRSDPNGKRPKTDITKATQPKKARWNNVRRGDFAFHNEVEIADSEDERLEARPSRQKVPSPAVSNASTRSNIVVLQRKQTKLVVLKISADILKELAGRQDGHGDARSSIPSLIESAYDDDTDVDSVIEAAATLVGLSKAPREYSDSDGLTDLARGRLPECAPGHGTVMLGTVSNCSTITAPLEEEYDDTTDVDSVIGRPLFLPVNRPEETSNSAGSKMLSRDAKSRLKRHASGEFLLALGTPSTSSTDLDCAMDLDDATDVSSHPSRPTGRVVPIFRFVPPPLNKSPLRPATEQDQDHDLARAIASQPDLMGRTFPESSLRTPIIGNTIFDKGGVEPLSAPTQPSRVIKKPKARTSHKATTQHAAPQPLAMNLHRTRGMLRNLDAVTISVPSAENNFKFTTNSSSSCTAAELDALLQPPAHPKPEPYCGPHLSYAAFGNMPRKGHATRLVRGMEKAQEEENEEVRQFVSFVRKAKAKDVNQPVDQVEDDSEESHLHYECSAASCRLSMVWCPKEGRCMDELAELTHDGCSEEVCELMSEWCPKAEWVVEAREMKEATLEENEKGNVMEWED</sequence>
<accession>A0A8K0R7M3</accession>
<evidence type="ECO:0000313" key="2">
    <source>
        <dbReference type="EMBL" id="KAH7088727.1"/>
    </source>
</evidence>
<dbReference type="AlphaFoldDB" id="A0A8K0R7M3"/>
<comment type="caution">
    <text evidence="2">The sequence shown here is derived from an EMBL/GenBank/DDBJ whole genome shotgun (WGS) entry which is preliminary data.</text>
</comment>
<dbReference type="OrthoDB" id="3796643at2759"/>
<feature type="compositionally biased region" description="Polar residues" evidence="1">
    <location>
        <begin position="1"/>
        <end position="11"/>
    </location>
</feature>
<keyword evidence="3" id="KW-1185">Reference proteome</keyword>
<protein>
    <submittedName>
        <fullName evidence="2">Uncharacterized protein</fullName>
    </submittedName>
</protein>
<feature type="compositionally biased region" description="Basic residues" evidence="1">
    <location>
        <begin position="395"/>
        <end position="405"/>
    </location>
</feature>
<dbReference type="EMBL" id="JAGMVJ010000007">
    <property type="protein sequence ID" value="KAH7088727.1"/>
    <property type="molecule type" value="Genomic_DNA"/>
</dbReference>
<name>A0A8K0R7M3_9PLEO</name>
<evidence type="ECO:0000313" key="3">
    <source>
        <dbReference type="Proteomes" id="UP000813461"/>
    </source>
</evidence>
<proteinExistence type="predicted"/>
<gene>
    <name evidence="2" type="ORF">FB567DRAFT_547588</name>
</gene>
<feature type="region of interest" description="Disordered" evidence="1">
    <location>
        <begin position="1"/>
        <end position="23"/>
    </location>
</feature>
<evidence type="ECO:0000256" key="1">
    <source>
        <dbReference type="SAM" id="MobiDB-lite"/>
    </source>
</evidence>
<feature type="compositionally biased region" description="Basic and acidic residues" evidence="1">
    <location>
        <begin position="47"/>
        <end position="62"/>
    </location>
</feature>
<dbReference type="Proteomes" id="UP000813461">
    <property type="component" value="Unassembled WGS sequence"/>
</dbReference>
<reference evidence="2" key="1">
    <citation type="journal article" date="2021" name="Nat. Commun.">
        <title>Genetic determinants of endophytism in the Arabidopsis root mycobiome.</title>
        <authorList>
            <person name="Mesny F."/>
            <person name="Miyauchi S."/>
            <person name="Thiergart T."/>
            <person name="Pickel B."/>
            <person name="Atanasova L."/>
            <person name="Karlsson M."/>
            <person name="Huettel B."/>
            <person name="Barry K.W."/>
            <person name="Haridas S."/>
            <person name="Chen C."/>
            <person name="Bauer D."/>
            <person name="Andreopoulos W."/>
            <person name="Pangilinan J."/>
            <person name="LaButti K."/>
            <person name="Riley R."/>
            <person name="Lipzen A."/>
            <person name="Clum A."/>
            <person name="Drula E."/>
            <person name="Henrissat B."/>
            <person name="Kohler A."/>
            <person name="Grigoriev I.V."/>
            <person name="Martin F.M."/>
            <person name="Hacquard S."/>
        </authorList>
    </citation>
    <scope>NUCLEOTIDE SEQUENCE</scope>
    <source>
        <strain evidence="2">MPI-SDFR-AT-0120</strain>
    </source>
</reference>
<organism evidence="2 3">
    <name type="scientific">Paraphoma chrysanthemicola</name>
    <dbReference type="NCBI Taxonomy" id="798071"/>
    <lineage>
        <taxon>Eukaryota</taxon>
        <taxon>Fungi</taxon>
        <taxon>Dikarya</taxon>
        <taxon>Ascomycota</taxon>
        <taxon>Pezizomycotina</taxon>
        <taxon>Dothideomycetes</taxon>
        <taxon>Pleosporomycetidae</taxon>
        <taxon>Pleosporales</taxon>
        <taxon>Pleosporineae</taxon>
        <taxon>Phaeosphaeriaceae</taxon>
        <taxon>Paraphoma</taxon>
    </lineage>
</organism>
<feature type="region of interest" description="Disordered" evidence="1">
    <location>
        <begin position="44"/>
        <end position="70"/>
    </location>
</feature>
<feature type="region of interest" description="Disordered" evidence="1">
    <location>
        <begin position="383"/>
        <end position="412"/>
    </location>
</feature>